<evidence type="ECO:0000313" key="2">
    <source>
        <dbReference type="EMBL" id="KOM34566.1"/>
    </source>
</evidence>
<dbReference type="Gramene" id="KOM34566">
    <property type="protein sequence ID" value="KOM34566"/>
    <property type="gene ID" value="LR48_Vigan02g071600"/>
</dbReference>
<feature type="region of interest" description="Disordered" evidence="1">
    <location>
        <begin position="296"/>
        <end position="337"/>
    </location>
</feature>
<sequence length="337" mass="36574">MYLGCLLNYIAARSTSSVGPPPTPTIQPPTPTVDPTPSSTIHPYPTPTVHPSPTLAAHPSATPTTDPLPPPVIITPTPPLVVITHTPLPDPISIPSSSCIPPSETVTPFADPDSSGDGEGLDPPLHGRPWIEPYGKGFIPSRVASQAITRSIKQQFLSPWPTWGAIPDDDKKSFWERFQEEFSTRLSQVRSEHESAPTPDDASNAKDDIRRTQCWVDIVGRKKKGRVYGVGQLAANYTTSRGGTLKNQPSSSTTTVDEVVLRLTQALEQRDQEITDLRAEFTNFKALVMRVLPETSQDEFNIPPTQPRPSSSPSVPRQPTSVQPSSVHPTSVQPTPV</sequence>
<evidence type="ECO:0000256" key="1">
    <source>
        <dbReference type="SAM" id="MobiDB-lite"/>
    </source>
</evidence>
<dbReference type="Proteomes" id="UP000053144">
    <property type="component" value="Chromosome 2"/>
</dbReference>
<gene>
    <name evidence="2" type="ORF">LR48_Vigan02g071600</name>
</gene>
<evidence type="ECO:0000313" key="3">
    <source>
        <dbReference type="Proteomes" id="UP000053144"/>
    </source>
</evidence>
<name>A0A0L9TVR0_PHAAN</name>
<reference evidence="3" key="1">
    <citation type="journal article" date="2015" name="Proc. Natl. Acad. Sci. U.S.A.">
        <title>Genome sequencing of adzuki bean (Vigna angularis) provides insight into high starch and low fat accumulation and domestication.</title>
        <authorList>
            <person name="Yang K."/>
            <person name="Tian Z."/>
            <person name="Chen C."/>
            <person name="Luo L."/>
            <person name="Zhao B."/>
            <person name="Wang Z."/>
            <person name="Yu L."/>
            <person name="Li Y."/>
            <person name="Sun Y."/>
            <person name="Li W."/>
            <person name="Chen Y."/>
            <person name="Li Y."/>
            <person name="Zhang Y."/>
            <person name="Ai D."/>
            <person name="Zhao J."/>
            <person name="Shang C."/>
            <person name="Ma Y."/>
            <person name="Wu B."/>
            <person name="Wang M."/>
            <person name="Gao L."/>
            <person name="Sun D."/>
            <person name="Zhang P."/>
            <person name="Guo F."/>
            <person name="Wang W."/>
            <person name="Li Y."/>
            <person name="Wang J."/>
            <person name="Varshney R.K."/>
            <person name="Wang J."/>
            <person name="Ling H.Q."/>
            <person name="Wan P."/>
        </authorList>
    </citation>
    <scope>NUCLEOTIDE SEQUENCE</scope>
    <source>
        <strain evidence="3">cv. Jingnong 6</strain>
    </source>
</reference>
<protein>
    <submittedName>
        <fullName evidence="2">Uncharacterized protein</fullName>
    </submittedName>
</protein>
<feature type="compositionally biased region" description="Polar residues" evidence="1">
    <location>
        <begin position="328"/>
        <end position="337"/>
    </location>
</feature>
<organism evidence="2 3">
    <name type="scientific">Phaseolus angularis</name>
    <name type="common">Azuki bean</name>
    <name type="synonym">Vigna angularis</name>
    <dbReference type="NCBI Taxonomy" id="3914"/>
    <lineage>
        <taxon>Eukaryota</taxon>
        <taxon>Viridiplantae</taxon>
        <taxon>Streptophyta</taxon>
        <taxon>Embryophyta</taxon>
        <taxon>Tracheophyta</taxon>
        <taxon>Spermatophyta</taxon>
        <taxon>Magnoliopsida</taxon>
        <taxon>eudicotyledons</taxon>
        <taxon>Gunneridae</taxon>
        <taxon>Pentapetalae</taxon>
        <taxon>rosids</taxon>
        <taxon>fabids</taxon>
        <taxon>Fabales</taxon>
        <taxon>Fabaceae</taxon>
        <taxon>Papilionoideae</taxon>
        <taxon>50 kb inversion clade</taxon>
        <taxon>NPAAA clade</taxon>
        <taxon>indigoferoid/millettioid clade</taxon>
        <taxon>Phaseoleae</taxon>
        <taxon>Vigna</taxon>
    </lineage>
</organism>
<feature type="compositionally biased region" description="Pro residues" evidence="1">
    <location>
        <begin position="19"/>
        <end position="34"/>
    </location>
</feature>
<accession>A0A0L9TVR0</accession>
<feature type="compositionally biased region" description="Low complexity" evidence="1">
    <location>
        <begin position="308"/>
        <end position="327"/>
    </location>
</feature>
<feature type="region of interest" description="Disordered" evidence="1">
    <location>
        <begin position="14"/>
        <end position="68"/>
    </location>
</feature>
<proteinExistence type="predicted"/>
<dbReference type="AlphaFoldDB" id="A0A0L9TVR0"/>
<feature type="region of interest" description="Disordered" evidence="1">
    <location>
        <begin position="186"/>
        <end position="207"/>
    </location>
</feature>
<dbReference type="EMBL" id="CM003372">
    <property type="protein sequence ID" value="KOM34566.1"/>
    <property type="molecule type" value="Genomic_DNA"/>
</dbReference>